<feature type="non-terminal residue" evidence="1">
    <location>
        <position position="57"/>
    </location>
</feature>
<sequence>NISQINNAVGRRGGGVEWRRDGKERCGIKNYFPCYGELCQSSLYKDTVNDAVMNSQF</sequence>
<keyword evidence="2" id="KW-1185">Reference proteome</keyword>
<dbReference type="Proteomes" id="UP001233999">
    <property type="component" value="Unassembled WGS sequence"/>
</dbReference>
<dbReference type="AlphaFoldDB" id="A0AAD8A2L3"/>
<protein>
    <submittedName>
        <fullName evidence="1">Uncharacterized protein</fullName>
    </submittedName>
</protein>
<reference evidence="1" key="1">
    <citation type="journal article" date="2023" name="IScience">
        <title>Live-bearing cockroach genome reveals convergent evolutionary mechanisms linked to viviparity in insects and beyond.</title>
        <authorList>
            <person name="Fouks B."/>
            <person name="Harrison M.C."/>
            <person name="Mikhailova A.A."/>
            <person name="Marchal E."/>
            <person name="English S."/>
            <person name="Carruthers M."/>
            <person name="Jennings E.C."/>
            <person name="Chiamaka E.L."/>
            <person name="Frigard R.A."/>
            <person name="Pippel M."/>
            <person name="Attardo G.M."/>
            <person name="Benoit J.B."/>
            <person name="Bornberg-Bauer E."/>
            <person name="Tobe S.S."/>
        </authorList>
    </citation>
    <scope>NUCLEOTIDE SEQUENCE</scope>
    <source>
        <strain evidence="1">Stay&amp;Tobe</strain>
    </source>
</reference>
<evidence type="ECO:0000313" key="1">
    <source>
        <dbReference type="EMBL" id="KAJ9591324.1"/>
    </source>
</evidence>
<organism evidence="1 2">
    <name type="scientific">Diploptera punctata</name>
    <name type="common">Pacific beetle cockroach</name>
    <dbReference type="NCBI Taxonomy" id="6984"/>
    <lineage>
        <taxon>Eukaryota</taxon>
        <taxon>Metazoa</taxon>
        <taxon>Ecdysozoa</taxon>
        <taxon>Arthropoda</taxon>
        <taxon>Hexapoda</taxon>
        <taxon>Insecta</taxon>
        <taxon>Pterygota</taxon>
        <taxon>Neoptera</taxon>
        <taxon>Polyneoptera</taxon>
        <taxon>Dictyoptera</taxon>
        <taxon>Blattodea</taxon>
        <taxon>Blaberoidea</taxon>
        <taxon>Blaberidae</taxon>
        <taxon>Diplopterinae</taxon>
        <taxon>Diploptera</taxon>
    </lineage>
</organism>
<name>A0AAD8A2L3_DIPPU</name>
<feature type="non-terminal residue" evidence="1">
    <location>
        <position position="1"/>
    </location>
</feature>
<dbReference type="EMBL" id="JASPKZ010003874">
    <property type="protein sequence ID" value="KAJ9591324.1"/>
    <property type="molecule type" value="Genomic_DNA"/>
</dbReference>
<accession>A0AAD8A2L3</accession>
<proteinExistence type="predicted"/>
<reference evidence="1" key="2">
    <citation type="submission" date="2023-05" db="EMBL/GenBank/DDBJ databases">
        <authorList>
            <person name="Fouks B."/>
        </authorList>
    </citation>
    <scope>NUCLEOTIDE SEQUENCE</scope>
    <source>
        <strain evidence="1">Stay&amp;Tobe</strain>
        <tissue evidence="1">Testes</tissue>
    </source>
</reference>
<gene>
    <name evidence="1" type="ORF">L9F63_002137</name>
</gene>
<evidence type="ECO:0000313" key="2">
    <source>
        <dbReference type="Proteomes" id="UP001233999"/>
    </source>
</evidence>
<comment type="caution">
    <text evidence="1">The sequence shown here is derived from an EMBL/GenBank/DDBJ whole genome shotgun (WGS) entry which is preliminary data.</text>
</comment>